<reference evidence="10" key="1">
    <citation type="submission" date="2015-02" db="EMBL/GenBank/DDBJ databases">
        <title>Genome sequencing for Strongylocentrotus purpuratus.</title>
        <authorList>
            <person name="Murali S."/>
            <person name="Liu Y."/>
            <person name="Vee V."/>
            <person name="English A."/>
            <person name="Wang M."/>
            <person name="Skinner E."/>
            <person name="Han Y."/>
            <person name="Muzny D.M."/>
            <person name="Worley K.C."/>
            <person name="Gibbs R.A."/>
        </authorList>
    </citation>
    <scope>NUCLEOTIDE SEQUENCE</scope>
</reference>
<keyword evidence="5" id="KW-0479">Metal-binding</keyword>
<evidence type="ECO:0000313" key="9">
    <source>
        <dbReference type="EnsemblMetazoa" id="XP_011668548"/>
    </source>
</evidence>
<dbReference type="GeneID" id="105440278"/>
<dbReference type="Proteomes" id="UP000007110">
    <property type="component" value="Unassembled WGS sequence"/>
</dbReference>
<dbReference type="EnsemblMetazoa" id="XM_011670246">
    <property type="protein sequence ID" value="XP_011668548"/>
    <property type="gene ID" value="LOC105440278"/>
</dbReference>
<dbReference type="GO" id="GO:0046872">
    <property type="term" value="F:metal ion binding"/>
    <property type="evidence" value="ECO:0007669"/>
    <property type="project" value="UniProtKB-KW"/>
</dbReference>
<evidence type="ECO:0000256" key="3">
    <source>
        <dbReference type="ARBA" id="ARBA00006958"/>
    </source>
</evidence>
<evidence type="ECO:0000256" key="5">
    <source>
        <dbReference type="ARBA" id="ARBA00022723"/>
    </source>
</evidence>
<dbReference type="Pfam" id="PF13359">
    <property type="entry name" value="DDE_Tnp_4"/>
    <property type="match status" value="1"/>
</dbReference>
<reference evidence="9" key="2">
    <citation type="submission" date="2021-01" db="UniProtKB">
        <authorList>
            <consortium name="EnsemblMetazoa"/>
        </authorList>
    </citation>
    <scope>IDENTIFICATION</scope>
</reference>
<dbReference type="OrthoDB" id="10061326at2759"/>
<feature type="domain" description="DDE Tnp4" evidence="8">
    <location>
        <begin position="75"/>
        <end position="239"/>
    </location>
</feature>
<keyword evidence="6" id="KW-0378">Hydrolase</keyword>
<dbReference type="InterPro" id="IPR027806">
    <property type="entry name" value="HARBI1_dom"/>
</dbReference>
<sequence>MTLRYLASGDSYHSLMYGFRVAHNTISKVIRQVCAAIVAEFSEELIPCPTTPNEWKKIAEHFSNRWQLHNCLGALDGKHIAMKCPSGGGSMYYNYKGFHSIILMALVDGDYKFSWVEVGSNGSAGDAQVFNNSELKEAIEKGVIGIPPPEPLPHDDQPMPYFIAADDAFALRTWLMKPFSKRNMDNSERIFNYRLSRGRRIVENAFGILAHRFRCLLTTMQQDPNTVTSIVLSCICLHNLLRLRKRKEHTTVADQEDANHNIIPGEWRKDNPLLDGISDLGRNSTTNAAKKQREYFRAYYNSEVGSVPWQNDMI</sequence>
<proteinExistence type="inferred from homology"/>
<evidence type="ECO:0000256" key="6">
    <source>
        <dbReference type="ARBA" id="ARBA00022801"/>
    </source>
</evidence>
<dbReference type="AlphaFoldDB" id="A0A7M7HKZ5"/>
<evidence type="ECO:0000256" key="1">
    <source>
        <dbReference type="ARBA" id="ARBA00001968"/>
    </source>
</evidence>
<dbReference type="InParanoid" id="A0A7M7HKZ5"/>
<organism evidence="9 10">
    <name type="scientific">Strongylocentrotus purpuratus</name>
    <name type="common">Purple sea urchin</name>
    <dbReference type="NCBI Taxonomy" id="7668"/>
    <lineage>
        <taxon>Eukaryota</taxon>
        <taxon>Metazoa</taxon>
        <taxon>Echinodermata</taxon>
        <taxon>Eleutherozoa</taxon>
        <taxon>Echinozoa</taxon>
        <taxon>Echinoidea</taxon>
        <taxon>Euechinoidea</taxon>
        <taxon>Echinacea</taxon>
        <taxon>Camarodonta</taxon>
        <taxon>Echinidea</taxon>
        <taxon>Strongylocentrotidae</taxon>
        <taxon>Strongylocentrotus</taxon>
    </lineage>
</organism>
<dbReference type="OMA" id="HHLTHAS"/>
<dbReference type="GO" id="GO:0016787">
    <property type="term" value="F:hydrolase activity"/>
    <property type="evidence" value="ECO:0007669"/>
    <property type="project" value="UniProtKB-KW"/>
</dbReference>
<dbReference type="InterPro" id="IPR045249">
    <property type="entry name" value="HARBI1-like"/>
</dbReference>
<evidence type="ECO:0000259" key="8">
    <source>
        <dbReference type="Pfam" id="PF13359"/>
    </source>
</evidence>
<accession>A0A7M7HKZ5</accession>
<protein>
    <recommendedName>
        <fullName evidence="8">DDE Tnp4 domain-containing protein</fullName>
    </recommendedName>
</protein>
<name>A0A7M7HKZ5_STRPU</name>
<dbReference type="PANTHER" id="PTHR22930:SF198">
    <property type="entry name" value="DDE TNP4 DOMAIN-CONTAINING PROTEIN"/>
    <property type="match status" value="1"/>
</dbReference>
<evidence type="ECO:0000256" key="7">
    <source>
        <dbReference type="ARBA" id="ARBA00023242"/>
    </source>
</evidence>
<dbReference type="RefSeq" id="XP_011668548.2">
    <property type="nucleotide sequence ID" value="XM_011670246.2"/>
</dbReference>
<dbReference type="PANTHER" id="PTHR22930">
    <property type="match status" value="1"/>
</dbReference>
<dbReference type="KEGG" id="spu:105440278"/>
<keyword evidence="10" id="KW-1185">Reference proteome</keyword>
<comment type="subcellular location">
    <subcellularLocation>
        <location evidence="2">Nucleus</location>
    </subcellularLocation>
</comment>
<evidence type="ECO:0000256" key="2">
    <source>
        <dbReference type="ARBA" id="ARBA00004123"/>
    </source>
</evidence>
<comment type="cofactor">
    <cofactor evidence="1">
        <name>a divalent metal cation</name>
        <dbReference type="ChEBI" id="CHEBI:60240"/>
    </cofactor>
</comment>
<keyword evidence="7" id="KW-0539">Nucleus</keyword>
<evidence type="ECO:0000313" key="10">
    <source>
        <dbReference type="Proteomes" id="UP000007110"/>
    </source>
</evidence>
<comment type="similarity">
    <text evidence="3">Belongs to the HARBI1 family.</text>
</comment>
<evidence type="ECO:0000256" key="4">
    <source>
        <dbReference type="ARBA" id="ARBA00022722"/>
    </source>
</evidence>
<dbReference type="GO" id="GO:0005634">
    <property type="term" value="C:nucleus"/>
    <property type="evidence" value="ECO:0007669"/>
    <property type="project" value="UniProtKB-SubCell"/>
</dbReference>
<keyword evidence="4" id="KW-0540">Nuclease</keyword>
<dbReference type="GO" id="GO:0004518">
    <property type="term" value="F:nuclease activity"/>
    <property type="evidence" value="ECO:0007669"/>
    <property type="project" value="UniProtKB-KW"/>
</dbReference>